<comment type="caution">
    <text evidence="3">The sequence shown here is derived from an EMBL/GenBank/DDBJ whole genome shotgun (WGS) entry which is preliminary data.</text>
</comment>
<gene>
    <name evidence="3" type="ORF">GGR43_003127</name>
</gene>
<dbReference type="InterPro" id="IPR011008">
    <property type="entry name" value="Dimeric_a/b-barrel"/>
</dbReference>
<organism evidence="3 4">
    <name type="scientific">Sphingobium jiangsuense</name>
    <dbReference type="NCBI Taxonomy" id="870476"/>
    <lineage>
        <taxon>Bacteria</taxon>
        <taxon>Pseudomonadati</taxon>
        <taxon>Pseudomonadota</taxon>
        <taxon>Alphaproteobacteria</taxon>
        <taxon>Sphingomonadales</taxon>
        <taxon>Sphingomonadaceae</taxon>
        <taxon>Sphingobium</taxon>
    </lineage>
</organism>
<dbReference type="EMBL" id="JACIDT010000011">
    <property type="protein sequence ID" value="MBB3927398.1"/>
    <property type="molecule type" value="Genomic_DNA"/>
</dbReference>
<sequence length="96" mass="10389">MTHYFLIQYRQTGSNELREEKRGEHIAYRKGLGAALALAGPLLDEEGRPVGSVIILRAEDRGAAERIATSDPFVAAGLLELESIQAMRIAAMAPPA</sequence>
<dbReference type="RefSeq" id="WP_188072892.1">
    <property type="nucleotide sequence ID" value="NZ_BSPS01000034.1"/>
</dbReference>
<dbReference type="AlphaFoldDB" id="A0A7W6BRE6"/>
<feature type="domain" description="YCII-related" evidence="2">
    <location>
        <begin position="4"/>
        <end position="84"/>
    </location>
</feature>
<name>A0A7W6BRE6_9SPHN</name>
<keyword evidence="4" id="KW-1185">Reference proteome</keyword>
<comment type="similarity">
    <text evidence="1">Belongs to the YciI family.</text>
</comment>
<protein>
    <recommendedName>
        <fullName evidence="2">YCII-related domain-containing protein</fullName>
    </recommendedName>
</protein>
<evidence type="ECO:0000256" key="1">
    <source>
        <dbReference type="ARBA" id="ARBA00007689"/>
    </source>
</evidence>
<reference evidence="3 4" key="1">
    <citation type="submission" date="2020-08" db="EMBL/GenBank/DDBJ databases">
        <title>Genomic Encyclopedia of Type Strains, Phase IV (KMG-IV): sequencing the most valuable type-strain genomes for metagenomic binning, comparative biology and taxonomic classification.</title>
        <authorList>
            <person name="Goeker M."/>
        </authorList>
    </citation>
    <scope>NUCLEOTIDE SEQUENCE [LARGE SCALE GENOMIC DNA]</scope>
    <source>
        <strain evidence="3 4">DSM 26189</strain>
    </source>
</reference>
<evidence type="ECO:0000313" key="4">
    <source>
        <dbReference type="Proteomes" id="UP000571950"/>
    </source>
</evidence>
<proteinExistence type="inferred from homology"/>
<dbReference type="SUPFAM" id="SSF54909">
    <property type="entry name" value="Dimeric alpha+beta barrel"/>
    <property type="match status" value="1"/>
</dbReference>
<dbReference type="Proteomes" id="UP000571950">
    <property type="component" value="Unassembled WGS sequence"/>
</dbReference>
<dbReference type="Gene3D" id="3.30.70.1060">
    <property type="entry name" value="Dimeric alpha+beta barrel"/>
    <property type="match status" value="1"/>
</dbReference>
<dbReference type="Pfam" id="PF03795">
    <property type="entry name" value="YCII"/>
    <property type="match status" value="1"/>
</dbReference>
<accession>A0A7W6BRE6</accession>
<evidence type="ECO:0000259" key="2">
    <source>
        <dbReference type="Pfam" id="PF03795"/>
    </source>
</evidence>
<evidence type="ECO:0000313" key="3">
    <source>
        <dbReference type="EMBL" id="MBB3927398.1"/>
    </source>
</evidence>
<dbReference type="InterPro" id="IPR005545">
    <property type="entry name" value="YCII"/>
</dbReference>